<keyword evidence="15" id="KW-0137">Centromere</keyword>
<dbReference type="OrthoDB" id="5573898at2759"/>
<dbReference type="InterPro" id="IPR013964">
    <property type="entry name" value="DASH_Ask1"/>
</dbReference>
<dbReference type="STRING" id="578459.A0A194S7J6"/>
<evidence type="ECO:0000256" key="6">
    <source>
        <dbReference type="ARBA" id="ARBA00022454"/>
    </source>
</evidence>
<evidence type="ECO:0000256" key="3">
    <source>
        <dbReference type="ARBA" id="ARBA00004629"/>
    </source>
</evidence>
<dbReference type="RefSeq" id="XP_018272573.1">
    <property type="nucleotide sequence ID" value="XM_018416380.1"/>
</dbReference>
<evidence type="ECO:0000256" key="15">
    <source>
        <dbReference type="ARBA" id="ARBA00023328"/>
    </source>
</evidence>
<keyword evidence="7" id="KW-0963">Cytoplasm</keyword>
<dbReference type="GO" id="GO:0042729">
    <property type="term" value="C:DASH complex"/>
    <property type="evidence" value="ECO:0007669"/>
    <property type="project" value="InterPro"/>
</dbReference>
<sequence length="728" mass="76152">MPPPRDPNRLFYDAVNPVMLSHDEVMQLSPAEVQSATDQLDQNLVLLLQRVEENFARCNEIVTERILASFEVHGENTQRINQSVKFWRPFFEAAANIRLNEPYAEQEPSVAADEPSEATIHPDRTISDEGDVSYGTAPSVGGTPRAPQQSFSESASSGAPVEPHWSSEGMSPFNPGPPPAVGGADYSAQRPLPDVQRLRLRDLPPDSPDFAEPQFETIHGGLMGAASRGGRAGADTSRSDAGDMSKQSTEPSFLRGSPTSRQDVGRAPPPAPQSALLNKVLRKGLGGTPATASRPGQSTPGHGKIKYPHDLPSNWDGIANLSTTTLDAFPSPIKRRGHASMLQVGDDSLYGPPPSTAASARTALISSPAGAAAAGPSSSRDALNASTSTLRRFGTSPAPQRNAAFSRTPAKEAARRTVQNVYDALGDLGDSPALELPSALRNPARTMSYNYYASTSAHGAGAGPGSPSEKATARRADRTLLGDEAAAAASGAANDESYASMPSQPSFMTQPIPFSHHAPYDASGASLSLSGAHGDDAPLADFGGGTTANIDALLAGNHGGADQYAGIVDDDDHDGAARFGSGTGGTDESFTGEADDHLHLHHRPAEPTYTEGFDEGYSRDEDELGAAGGRALRLPGQDGPEDTLFGMPAGRGGASAAGGGAAGPSRRSTYAPQGADVGEEEEEDSFDEEARRSGFRLHGAGDEMETLHGGKLLESVPFQDSPLAKWRP</sequence>
<keyword evidence="14" id="KW-0131">Cell cycle</keyword>
<dbReference type="PANTHER" id="PTHR28200">
    <property type="entry name" value="DASH COMPLEX SUBUNIT ASK1"/>
    <property type="match status" value="1"/>
</dbReference>
<dbReference type="GO" id="GO:0072686">
    <property type="term" value="C:mitotic spindle"/>
    <property type="evidence" value="ECO:0007669"/>
    <property type="project" value="InterPro"/>
</dbReference>
<dbReference type="Pfam" id="PF08655">
    <property type="entry name" value="DASH_Ask1"/>
    <property type="match status" value="1"/>
</dbReference>
<evidence type="ECO:0000256" key="5">
    <source>
        <dbReference type="ARBA" id="ARBA00014520"/>
    </source>
</evidence>
<dbReference type="Proteomes" id="UP000053890">
    <property type="component" value="Unassembled WGS sequence"/>
</dbReference>
<feature type="region of interest" description="Disordered" evidence="16">
    <location>
        <begin position="391"/>
        <end position="414"/>
    </location>
</feature>
<feature type="compositionally biased region" description="Gly residues" evidence="16">
    <location>
        <begin position="649"/>
        <end position="662"/>
    </location>
</feature>
<dbReference type="GO" id="GO:0044732">
    <property type="term" value="C:mitotic spindle pole body"/>
    <property type="evidence" value="ECO:0007669"/>
    <property type="project" value="TreeGrafter"/>
</dbReference>
<evidence type="ECO:0000256" key="7">
    <source>
        <dbReference type="ARBA" id="ARBA00022490"/>
    </source>
</evidence>
<evidence type="ECO:0000256" key="12">
    <source>
        <dbReference type="ARBA" id="ARBA00023212"/>
    </source>
</evidence>
<evidence type="ECO:0000313" key="18">
    <source>
        <dbReference type="Proteomes" id="UP000053890"/>
    </source>
</evidence>
<gene>
    <name evidence="17" type="ORF">RHOBADRAFT_52522</name>
</gene>
<protein>
    <recommendedName>
        <fullName evidence="5">DASH complex subunit ASK1</fullName>
    </recommendedName>
</protein>
<keyword evidence="9" id="KW-0493">Microtubule</keyword>
<name>A0A194S7J6_RHOGW</name>
<comment type="similarity">
    <text evidence="4">Belongs to the DASH complex ASK1 family.</text>
</comment>
<reference evidence="17 18" key="1">
    <citation type="journal article" date="2015" name="Front. Microbiol.">
        <title>Genome sequence of the plant growth promoting endophytic yeast Rhodotorula graminis WP1.</title>
        <authorList>
            <person name="Firrincieli A."/>
            <person name="Otillar R."/>
            <person name="Salamov A."/>
            <person name="Schmutz J."/>
            <person name="Khan Z."/>
            <person name="Redman R.S."/>
            <person name="Fleck N.D."/>
            <person name="Lindquist E."/>
            <person name="Grigoriev I.V."/>
            <person name="Doty S.L."/>
        </authorList>
    </citation>
    <scope>NUCLEOTIDE SEQUENCE [LARGE SCALE GENOMIC DNA]</scope>
    <source>
        <strain evidence="17 18">WP1</strain>
    </source>
</reference>
<keyword evidence="12" id="KW-0206">Cytoskeleton</keyword>
<dbReference type="EMBL" id="KQ474076">
    <property type="protein sequence ID" value="KPV76524.1"/>
    <property type="molecule type" value="Genomic_DNA"/>
</dbReference>
<evidence type="ECO:0000256" key="1">
    <source>
        <dbReference type="ARBA" id="ARBA00004123"/>
    </source>
</evidence>
<dbReference type="GO" id="GO:0005874">
    <property type="term" value="C:microtubule"/>
    <property type="evidence" value="ECO:0007669"/>
    <property type="project" value="UniProtKB-KW"/>
</dbReference>
<evidence type="ECO:0000256" key="11">
    <source>
        <dbReference type="ARBA" id="ARBA00022838"/>
    </source>
</evidence>
<feature type="compositionally biased region" description="Basic and acidic residues" evidence="16">
    <location>
        <begin position="699"/>
        <end position="708"/>
    </location>
</feature>
<feature type="compositionally biased region" description="Polar residues" evidence="16">
    <location>
        <begin position="245"/>
        <end position="262"/>
    </location>
</feature>
<dbReference type="GeneID" id="28976828"/>
<evidence type="ECO:0000256" key="13">
    <source>
        <dbReference type="ARBA" id="ARBA00023242"/>
    </source>
</evidence>
<dbReference type="GO" id="GO:0051301">
    <property type="term" value="P:cell division"/>
    <property type="evidence" value="ECO:0007669"/>
    <property type="project" value="UniProtKB-KW"/>
</dbReference>
<feature type="region of interest" description="Disordered" evidence="16">
    <location>
        <begin position="104"/>
        <end position="188"/>
    </location>
</feature>
<evidence type="ECO:0000256" key="10">
    <source>
        <dbReference type="ARBA" id="ARBA00022776"/>
    </source>
</evidence>
<keyword evidence="6" id="KW-0158">Chromosome</keyword>
<dbReference type="GO" id="GO:0008608">
    <property type="term" value="P:attachment of spindle microtubules to kinetochore"/>
    <property type="evidence" value="ECO:0007669"/>
    <property type="project" value="InterPro"/>
</dbReference>
<feature type="region of interest" description="Disordered" evidence="16">
    <location>
        <begin position="221"/>
        <end position="309"/>
    </location>
</feature>
<keyword evidence="13" id="KW-0539">Nucleus</keyword>
<keyword evidence="11" id="KW-0995">Kinetochore</keyword>
<organism evidence="17 18">
    <name type="scientific">Rhodotorula graminis (strain WP1)</name>
    <dbReference type="NCBI Taxonomy" id="578459"/>
    <lineage>
        <taxon>Eukaryota</taxon>
        <taxon>Fungi</taxon>
        <taxon>Dikarya</taxon>
        <taxon>Basidiomycota</taxon>
        <taxon>Pucciniomycotina</taxon>
        <taxon>Microbotryomycetes</taxon>
        <taxon>Sporidiobolales</taxon>
        <taxon>Sporidiobolaceae</taxon>
        <taxon>Rhodotorula</taxon>
    </lineage>
</organism>
<dbReference type="PANTHER" id="PTHR28200:SF1">
    <property type="entry name" value="DASH COMPLEX SUBUNIT ASK1"/>
    <property type="match status" value="1"/>
</dbReference>
<keyword evidence="18" id="KW-1185">Reference proteome</keyword>
<evidence type="ECO:0000313" key="17">
    <source>
        <dbReference type="EMBL" id="KPV76524.1"/>
    </source>
</evidence>
<feature type="compositionally biased region" description="Polar residues" evidence="16">
    <location>
        <begin position="146"/>
        <end position="157"/>
    </location>
</feature>
<accession>A0A194S7J6</accession>
<evidence type="ECO:0000256" key="14">
    <source>
        <dbReference type="ARBA" id="ARBA00023306"/>
    </source>
</evidence>
<feature type="compositionally biased region" description="Acidic residues" evidence="16">
    <location>
        <begin position="677"/>
        <end position="687"/>
    </location>
</feature>
<evidence type="ECO:0000256" key="16">
    <source>
        <dbReference type="SAM" id="MobiDB-lite"/>
    </source>
</evidence>
<keyword evidence="10" id="KW-0498">Mitosis</keyword>
<comment type="subcellular location">
    <subcellularLocation>
        <location evidence="3">Chromosome</location>
        <location evidence="3">Centromere</location>
        <location evidence="3">Kinetochore</location>
    </subcellularLocation>
    <subcellularLocation>
        <location evidence="2">Cytoplasm</location>
        <location evidence="2">Cytoskeleton</location>
        <location evidence="2">Spindle</location>
    </subcellularLocation>
    <subcellularLocation>
        <location evidence="1">Nucleus</location>
    </subcellularLocation>
</comment>
<keyword evidence="8" id="KW-0132">Cell division</keyword>
<feature type="region of interest" description="Disordered" evidence="16">
    <location>
        <begin position="604"/>
        <end position="728"/>
    </location>
</feature>
<evidence type="ECO:0000256" key="4">
    <source>
        <dbReference type="ARBA" id="ARBA00010731"/>
    </source>
</evidence>
<dbReference type="AlphaFoldDB" id="A0A194S7J6"/>
<evidence type="ECO:0000256" key="8">
    <source>
        <dbReference type="ARBA" id="ARBA00022618"/>
    </source>
</evidence>
<proteinExistence type="inferred from homology"/>
<feature type="compositionally biased region" description="Polar residues" evidence="16">
    <location>
        <begin position="290"/>
        <end position="300"/>
    </location>
</feature>
<evidence type="ECO:0000256" key="2">
    <source>
        <dbReference type="ARBA" id="ARBA00004186"/>
    </source>
</evidence>
<evidence type="ECO:0000256" key="9">
    <source>
        <dbReference type="ARBA" id="ARBA00022701"/>
    </source>
</evidence>
<feature type="compositionally biased region" description="Low complexity" evidence="16">
    <location>
        <begin position="224"/>
        <end position="236"/>
    </location>
</feature>